<dbReference type="EC" id="2.8.2.8" evidence="5"/>
<dbReference type="Pfam" id="PF12062">
    <property type="entry name" value="HSNSD-CE"/>
    <property type="match status" value="1"/>
</dbReference>
<evidence type="ECO:0000256" key="2">
    <source>
        <dbReference type="ARBA" id="ARBA00004841"/>
    </source>
</evidence>
<keyword evidence="9" id="KW-0735">Signal-anchor</keyword>
<gene>
    <name evidence="22" type="ORF">EGW08_002485</name>
</gene>
<dbReference type="SUPFAM" id="SSF52540">
    <property type="entry name" value="P-loop containing nucleoside triphosphate hydrolases"/>
    <property type="match status" value="1"/>
</dbReference>
<dbReference type="PANTHER" id="PTHR10605:SF56">
    <property type="entry name" value="BIFUNCTIONAL HEPARAN SULFATE N-DEACETYLASE_N-SULFOTRANSFERASE"/>
    <property type="match status" value="1"/>
</dbReference>
<organism evidence="22 23">
    <name type="scientific">Elysia chlorotica</name>
    <name type="common">Eastern emerald elysia</name>
    <name type="synonym">Sea slug</name>
    <dbReference type="NCBI Taxonomy" id="188477"/>
    <lineage>
        <taxon>Eukaryota</taxon>
        <taxon>Metazoa</taxon>
        <taxon>Spiralia</taxon>
        <taxon>Lophotrochozoa</taxon>
        <taxon>Mollusca</taxon>
        <taxon>Gastropoda</taxon>
        <taxon>Heterobranchia</taxon>
        <taxon>Euthyneura</taxon>
        <taxon>Panpulmonata</taxon>
        <taxon>Sacoglossa</taxon>
        <taxon>Placobranchoidea</taxon>
        <taxon>Plakobranchidae</taxon>
        <taxon>Elysia</taxon>
    </lineage>
</organism>
<keyword evidence="13 18" id="KW-1015">Disulfide bond</keyword>
<evidence type="ECO:0000256" key="10">
    <source>
        <dbReference type="ARBA" id="ARBA00022989"/>
    </source>
</evidence>
<evidence type="ECO:0000256" key="11">
    <source>
        <dbReference type="ARBA" id="ARBA00023034"/>
    </source>
</evidence>
<dbReference type="InterPro" id="IPR021930">
    <property type="entry name" value="Heparan_SO4_deacetylase_dom"/>
</dbReference>
<feature type="domain" description="Heparan sulfate-N-deacetylase N-terminal" evidence="21">
    <location>
        <begin position="140"/>
        <end position="355"/>
    </location>
</feature>
<dbReference type="GO" id="GO:0015016">
    <property type="term" value="F:heparan sulfate N-sulfotransferase activity"/>
    <property type="evidence" value="ECO:0007669"/>
    <property type="project" value="UniProtKB-EC"/>
</dbReference>
<evidence type="ECO:0000313" key="22">
    <source>
        <dbReference type="EMBL" id="RUS89782.1"/>
    </source>
</evidence>
<dbReference type="InterPro" id="IPR056793">
    <property type="entry name" value="HSNSD_N"/>
</dbReference>
<keyword evidence="14" id="KW-0325">Glycoprotein</keyword>
<dbReference type="UniPathway" id="UPA00862"/>
<keyword evidence="23" id="KW-1185">Reference proteome</keyword>
<evidence type="ECO:0000313" key="23">
    <source>
        <dbReference type="Proteomes" id="UP000271974"/>
    </source>
</evidence>
<comment type="pathway">
    <text evidence="3">Glycan metabolism; heparan sulfate biosynthesis.</text>
</comment>
<evidence type="ECO:0000256" key="15">
    <source>
        <dbReference type="ARBA" id="ARBA00023268"/>
    </source>
</evidence>
<proteinExistence type="inferred from homology"/>
<evidence type="ECO:0000256" key="5">
    <source>
        <dbReference type="ARBA" id="ARBA00012979"/>
    </source>
</evidence>
<sequence length="901" mass="104284">MSTRRFMVWVNPGLTRMLSLKRWSVVKVFSVVLTICLTWATVLVLTGSESIQRFRIRLLPSSDLVPSPLNHKDLISSRGIMNTLPSDDELVQHLRNQNGALDPYLSDKLGVSHVVGGSSPLLEVPDFTAEVPSDLPTPYRKVLILVEDTSSPLVLTLGQFFGQQRIDYKTLATKDELPRLTAVEDNSPKYSLFVFDDFVSYLKMPTSKKRVLDEYCSYYRVGILALSMSARTSEIELFSDLKLKIQHRMKLQHYKLEPSSPIWRVGKPAAVFQEQLPSQEWSVFTASHPTYRPLAYSTVAADWDGTKQDVNVTKFGCVVAIHDIGMRDQIQKIIIGYDITFWLNSIVGMDAITFLSNGNLGLTLDRYVQVDVDDMFVGKTGIRTLVKDADVSVVHMTYFCDSGCIFYPEIADKFIWFDHMYKHEQPHLLNATLLRQSMASNMEFAQEKKIPVMRDYMVTPHHSGVYPVVDALFDAWVEERGVVCTSTEEYPRYVPHWERRGFIYKGVMVVPRQTCRLFTHINTFEEYQGGKEELDISIRGGYLFKVFLYTPIMIFMTHMSNYANDQLAQYSFEHVTEFVAQYTNLRMQTPPPVEIAKKYFSMYPDEVLPIWTNPCDYKKHMEIWPADKSCDHFPSFVIVGPQKTGTTALHTFLEAHPSLKSSKKDPQYFEEVQFFNNKNYAYGIDWYMKHFDDAEKGVMQFEKSANYFDNEFTPQRMFALLPNAKIVIILAEPARRAYSWYQHLRSHEDPVVMNYTFFEVVSSTENSPRQLRDTRNRCLKPGEYATHLARWLKFYPRNQIFLVDGDQLNKDPIMTMNKLQKFIAVAPYIDYYKMLRFDKEKGFYCLVEQGCLSPNKGRKYVPMDGESQRLLKNYYAPHNAQLRTLLTELGRPHPRWLASST</sequence>
<keyword evidence="11" id="KW-0333">Golgi apparatus</keyword>
<dbReference type="AlphaFoldDB" id="A0A433U7K1"/>
<feature type="domain" description="Heparan sulphate-N-deacetylase deacetylase" evidence="20">
    <location>
        <begin position="409"/>
        <end position="544"/>
    </location>
</feature>
<evidence type="ECO:0000256" key="18">
    <source>
        <dbReference type="PIRSR" id="PIRSR637359-3"/>
    </source>
</evidence>
<dbReference type="GO" id="GO:0030210">
    <property type="term" value="P:heparin proteoglycan biosynthetic process"/>
    <property type="evidence" value="ECO:0007669"/>
    <property type="project" value="UniProtKB-UniPathway"/>
</dbReference>
<dbReference type="Pfam" id="PF00685">
    <property type="entry name" value="Sulfotransfer_1"/>
    <property type="match status" value="1"/>
</dbReference>
<dbReference type="InterPro" id="IPR037359">
    <property type="entry name" value="NST/OST"/>
</dbReference>
<evidence type="ECO:0000259" key="19">
    <source>
        <dbReference type="Pfam" id="PF00685"/>
    </source>
</evidence>
<evidence type="ECO:0000256" key="4">
    <source>
        <dbReference type="ARBA" id="ARBA00010420"/>
    </source>
</evidence>
<dbReference type="PANTHER" id="PTHR10605">
    <property type="entry name" value="HEPARAN SULFATE SULFOTRANSFERASE"/>
    <property type="match status" value="1"/>
</dbReference>
<keyword evidence="10" id="KW-1133">Transmembrane helix</keyword>
<evidence type="ECO:0000256" key="6">
    <source>
        <dbReference type="ARBA" id="ARBA00022679"/>
    </source>
</evidence>
<dbReference type="EMBL" id="RQTK01000048">
    <property type="protein sequence ID" value="RUS89782.1"/>
    <property type="molecule type" value="Genomic_DNA"/>
</dbReference>
<accession>A0A433U7K1</accession>
<evidence type="ECO:0000256" key="17">
    <source>
        <dbReference type="PIRSR" id="PIRSR637359-2"/>
    </source>
</evidence>
<protein>
    <recommendedName>
        <fullName evidence="5">[heparan sulfate]-glucosamine N-sulfotransferase</fullName>
        <ecNumber evidence="5">2.8.2.8</ecNumber>
    </recommendedName>
</protein>
<dbReference type="UniPathway" id="UPA00756"/>
<feature type="binding site" evidence="17">
    <location>
        <position position="844"/>
    </location>
    <ligand>
        <name>3'-phosphoadenylyl sulfate</name>
        <dbReference type="ChEBI" id="CHEBI:58339"/>
    </ligand>
</feature>
<dbReference type="Proteomes" id="UP000271974">
    <property type="component" value="Unassembled WGS sequence"/>
</dbReference>
<keyword evidence="12" id="KW-0472">Membrane</keyword>
<dbReference type="GO" id="GO:0015012">
    <property type="term" value="P:heparan sulfate proteoglycan biosynthetic process"/>
    <property type="evidence" value="ECO:0007669"/>
    <property type="project" value="UniProtKB-UniPathway"/>
</dbReference>
<evidence type="ECO:0000256" key="3">
    <source>
        <dbReference type="ARBA" id="ARBA00005093"/>
    </source>
</evidence>
<dbReference type="OrthoDB" id="8958249at2759"/>
<dbReference type="GO" id="GO:0016787">
    <property type="term" value="F:hydrolase activity"/>
    <property type="evidence" value="ECO:0007669"/>
    <property type="project" value="UniProtKB-KW"/>
</dbReference>
<dbReference type="GO" id="GO:0019213">
    <property type="term" value="F:deacetylase activity"/>
    <property type="evidence" value="ECO:0007669"/>
    <property type="project" value="TreeGrafter"/>
</dbReference>
<evidence type="ECO:0000256" key="13">
    <source>
        <dbReference type="ARBA" id="ARBA00023157"/>
    </source>
</evidence>
<keyword evidence="6" id="KW-0808">Transferase</keyword>
<keyword evidence="15" id="KW-0511">Multifunctional enzyme</keyword>
<dbReference type="GO" id="GO:0000139">
    <property type="term" value="C:Golgi membrane"/>
    <property type="evidence" value="ECO:0007669"/>
    <property type="project" value="UniProtKB-SubCell"/>
</dbReference>
<dbReference type="InterPro" id="IPR027417">
    <property type="entry name" value="P-loop_NTPase"/>
</dbReference>
<evidence type="ECO:0000256" key="7">
    <source>
        <dbReference type="ARBA" id="ARBA00022692"/>
    </source>
</evidence>
<evidence type="ECO:0000259" key="21">
    <source>
        <dbReference type="Pfam" id="PF25119"/>
    </source>
</evidence>
<feature type="disulfide bond" evidence="18">
    <location>
        <begin position="845"/>
        <end position="851"/>
    </location>
</feature>
<comment type="pathway">
    <text evidence="2">Glycan metabolism; heparin biosynthesis.</text>
</comment>
<evidence type="ECO:0000256" key="1">
    <source>
        <dbReference type="ARBA" id="ARBA00004323"/>
    </source>
</evidence>
<dbReference type="Pfam" id="PF25119">
    <property type="entry name" value="HSNSD_N"/>
    <property type="match status" value="1"/>
</dbReference>
<name>A0A433U7K1_ELYCH</name>
<keyword evidence="7" id="KW-0812">Transmembrane</keyword>
<evidence type="ECO:0000256" key="16">
    <source>
        <dbReference type="PIRSR" id="PIRSR637359-1"/>
    </source>
</evidence>
<reference evidence="22 23" key="1">
    <citation type="submission" date="2019-01" db="EMBL/GenBank/DDBJ databases">
        <title>A draft genome assembly of the solar-powered sea slug Elysia chlorotica.</title>
        <authorList>
            <person name="Cai H."/>
            <person name="Li Q."/>
            <person name="Fang X."/>
            <person name="Li J."/>
            <person name="Curtis N.E."/>
            <person name="Altenburger A."/>
            <person name="Shibata T."/>
            <person name="Feng M."/>
            <person name="Maeda T."/>
            <person name="Schwartz J.A."/>
            <person name="Shigenobu S."/>
            <person name="Lundholm N."/>
            <person name="Nishiyama T."/>
            <person name="Yang H."/>
            <person name="Hasebe M."/>
            <person name="Li S."/>
            <person name="Pierce S.K."/>
            <person name="Wang J."/>
        </authorList>
    </citation>
    <scope>NUCLEOTIDE SEQUENCE [LARGE SCALE GENOMIC DNA]</scope>
    <source>
        <strain evidence="22">EC2010</strain>
        <tissue evidence="22">Whole organism of an adult</tissue>
    </source>
</reference>
<feature type="active site" description="For sulfotransferase activity" evidence="16">
    <location>
        <position position="643"/>
    </location>
</feature>
<comment type="subcellular location">
    <subcellularLocation>
        <location evidence="1">Golgi apparatus membrane</location>
        <topology evidence="1">Single-pass type II membrane protein</topology>
    </subcellularLocation>
</comment>
<feature type="binding site" evidence="17">
    <location>
        <begin position="856"/>
        <end position="860"/>
    </location>
    <ligand>
        <name>3'-phosphoadenylyl sulfate</name>
        <dbReference type="ChEBI" id="CHEBI:58339"/>
    </ligand>
</feature>
<keyword evidence="8" id="KW-0378">Hydrolase</keyword>
<evidence type="ECO:0000259" key="20">
    <source>
        <dbReference type="Pfam" id="PF12062"/>
    </source>
</evidence>
<evidence type="ECO:0000256" key="8">
    <source>
        <dbReference type="ARBA" id="ARBA00022801"/>
    </source>
</evidence>
<evidence type="ECO:0000256" key="9">
    <source>
        <dbReference type="ARBA" id="ARBA00022968"/>
    </source>
</evidence>
<feature type="domain" description="Sulfotransferase" evidence="19">
    <location>
        <begin position="635"/>
        <end position="846"/>
    </location>
</feature>
<dbReference type="Gene3D" id="3.40.50.300">
    <property type="entry name" value="P-loop containing nucleotide triphosphate hydrolases"/>
    <property type="match status" value="1"/>
</dbReference>
<evidence type="ECO:0000256" key="14">
    <source>
        <dbReference type="ARBA" id="ARBA00023180"/>
    </source>
</evidence>
<feature type="binding site" evidence="17">
    <location>
        <position position="739"/>
    </location>
    <ligand>
        <name>3'-phosphoadenylyl sulfate</name>
        <dbReference type="ChEBI" id="CHEBI:58339"/>
    </ligand>
</feature>
<evidence type="ECO:0000256" key="12">
    <source>
        <dbReference type="ARBA" id="ARBA00023136"/>
    </source>
</evidence>
<dbReference type="InterPro" id="IPR000863">
    <property type="entry name" value="Sulfotransferase_dom"/>
</dbReference>
<comment type="caution">
    <text evidence="22">The sequence shown here is derived from an EMBL/GenBank/DDBJ whole genome shotgun (WGS) entry which is preliminary data.</text>
</comment>
<comment type="similarity">
    <text evidence="4">Belongs to the sulfotransferase 1 family. NDST subfamily.</text>
</comment>
<dbReference type="STRING" id="188477.A0A433U7K1"/>